<dbReference type="InterPro" id="IPR023393">
    <property type="entry name" value="START-like_dom_sf"/>
</dbReference>
<evidence type="ECO:0000313" key="2">
    <source>
        <dbReference type="Proteomes" id="UP000298568"/>
    </source>
</evidence>
<dbReference type="Pfam" id="PF11485">
    <property type="entry name" value="STK_08120-like"/>
    <property type="match status" value="1"/>
</dbReference>
<proteinExistence type="predicted"/>
<sequence length="224" mass="26088">MEVTYEFETTRPSNVVKDYLSDPRNLMKYVPSFKSLKETENGWELQVSWMITVTLRVTMQKSRDEITYLIKKTEGLVKINSYLRFIILPTRDRTVVRLTFFYKGPFERVAKRQTEEFYRRGVEIFKRDLESVQVERKEERGAPSNAKLLLNMRTLLSTQIGKDQLDEVLEQAMLWSVNSQVFVLISDGSRRVELRFRNGDLESGGDLSSLGDKITVIVKGDRAD</sequence>
<dbReference type="SUPFAM" id="SSF55961">
    <property type="entry name" value="Bet v1-like"/>
    <property type="match status" value="1"/>
</dbReference>
<dbReference type="AlphaFoldDB" id="A0A4D8RZ94"/>
<dbReference type="KEGG" id="mpru:DFR88_11825"/>
<name>A0A4D8RZ94_METPR</name>
<keyword evidence="2" id="KW-1185">Reference proteome</keyword>
<protein>
    <submittedName>
        <fullName evidence="1">DUF3211 domain-containing protein</fullName>
    </submittedName>
</protein>
<gene>
    <name evidence="1" type="ORF">DFR88_11825</name>
</gene>
<organism evidence="1 2">
    <name type="scientific">Metallosphaera prunae</name>
    <dbReference type="NCBI Taxonomy" id="47304"/>
    <lineage>
        <taxon>Archaea</taxon>
        <taxon>Thermoproteota</taxon>
        <taxon>Thermoprotei</taxon>
        <taxon>Sulfolobales</taxon>
        <taxon>Sulfolobaceae</taxon>
        <taxon>Metallosphaera</taxon>
    </lineage>
</organism>
<dbReference type="RefSeq" id="WP_193453308.1">
    <property type="nucleotide sequence ID" value="NZ_CP031156.1"/>
</dbReference>
<dbReference type="GeneID" id="59457595"/>
<dbReference type="CDD" id="cd07812">
    <property type="entry name" value="SRPBCC"/>
    <property type="match status" value="1"/>
</dbReference>
<accession>A0A4D8RZ94</accession>
<dbReference type="Gene3D" id="3.30.530.20">
    <property type="match status" value="1"/>
</dbReference>
<reference evidence="1 2" key="1">
    <citation type="submission" date="2018-07" db="EMBL/GenBank/DDBJ databases">
        <title>Complete Genome Sequences of Extremely Thermoacidophilic, Metal-Mobilizing Type-Strain Members of the Archaeal Family Sulfolobaceae: Acidianus brierleyi DSM-1651T, Acidianus sulfidivorans DSM-18786T, Metallosphaera hakonensis DSM-7519T, and Metallosphaera prunae DSM-10039T.</title>
        <authorList>
            <person name="Counts J.A."/>
            <person name="Kelly R.M."/>
        </authorList>
    </citation>
    <scope>NUCLEOTIDE SEQUENCE [LARGE SCALE GENOMIC DNA]</scope>
    <source>
        <strain evidence="1 2">Ron 12/II</strain>
    </source>
</reference>
<dbReference type="InterPro" id="IPR021578">
    <property type="entry name" value="STK_08120-like"/>
</dbReference>
<dbReference type="Proteomes" id="UP000298568">
    <property type="component" value="Chromosome"/>
</dbReference>
<evidence type="ECO:0000313" key="1">
    <source>
        <dbReference type="EMBL" id="QCO31094.1"/>
    </source>
</evidence>
<dbReference type="EMBL" id="CP031156">
    <property type="protein sequence ID" value="QCO31094.1"/>
    <property type="molecule type" value="Genomic_DNA"/>
</dbReference>